<reference evidence="1 2" key="1">
    <citation type="journal article" date="2021" name="BMC Genomics">
        <title>Datura genome reveals duplications of psychoactive alkaloid biosynthetic genes and high mutation rate following tissue culture.</title>
        <authorList>
            <person name="Rajewski A."/>
            <person name="Carter-House D."/>
            <person name="Stajich J."/>
            <person name="Litt A."/>
        </authorList>
    </citation>
    <scope>NUCLEOTIDE SEQUENCE [LARGE SCALE GENOMIC DNA]</scope>
    <source>
        <strain evidence="1">AR-01</strain>
    </source>
</reference>
<evidence type="ECO:0000313" key="1">
    <source>
        <dbReference type="EMBL" id="MCD7453966.1"/>
    </source>
</evidence>
<dbReference type="EMBL" id="JACEIK010000276">
    <property type="protein sequence ID" value="MCD7453966.1"/>
    <property type="molecule type" value="Genomic_DNA"/>
</dbReference>
<protein>
    <submittedName>
        <fullName evidence="1">Uncharacterized protein</fullName>
    </submittedName>
</protein>
<name>A0ABS8S4K9_DATST</name>
<keyword evidence="2" id="KW-1185">Reference proteome</keyword>
<comment type="caution">
    <text evidence="1">The sequence shown here is derived from an EMBL/GenBank/DDBJ whole genome shotgun (WGS) entry which is preliminary data.</text>
</comment>
<dbReference type="PANTHER" id="PTHR33067">
    <property type="entry name" value="RNA-DIRECTED DNA POLYMERASE-RELATED"/>
    <property type="match status" value="1"/>
</dbReference>
<accession>A0ABS8S4K9</accession>
<evidence type="ECO:0000313" key="2">
    <source>
        <dbReference type="Proteomes" id="UP000823775"/>
    </source>
</evidence>
<dbReference type="Proteomes" id="UP000823775">
    <property type="component" value="Unassembled WGS sequence"/>
</dbReference>
<proteinExistence type="predicted"/>
<dbReference type="PANTHER" id="PTHR33067:SF9">
    <property type="entry name" value="RNA-DIRECTED DNA POLYMERASE"/>
    <property type="match status" value="1"/>
</dbReference>
<sequence>MLNRANIRLQMANKSIEKSEGVVEDVFLKVKEFIIPTNFVISDCDVDIDIPIILRFDLKSGSKLNKSQNELQLHIDGRWNGPHIENANCYLHRESEARVASNATPSQGSASLSSEDQLIAQCRGQHISISSSETTIYDTTNVVSAVGLPPPSPELVQPDPCGKILCNVWSPPLGGQPRLDIASGTLGFCAPPEEPWLTLATRRSIITTWTMILWLYILQPLIH</sequence>
<organism evidence="1 2">
    <name type="scientific">Datura stramonium</name>
    <name type="common">Jimsonweed</name>
    <name type="synonym">Common thornapple</name>
    <dbReference type="NCBI Taxonomy" id="4076"/>
    <lineage>
        <taxon>Eukaryota</taxon>
        <taxon>Viridiplantae</taxon>
        <taxon>Streptophyta</taxon>
        <taxon>Embryophyta</taxon>
        <taxon>Tracheophyta</taxon>
        <taxon>Spermatophyta</taxon>
        <taxon>Magnoliopsida</taxon>
        <taxon>eudicotyledons</taxon>
        <taxon>Gunneridae</taxon>
        <taxon>Pentapetalae</taxon>
        <taxon>asterids</taxon>
        <taxon>lamiids</taxon>
        <taxon>Solanales</taxon>
        <taxon>Solanaceae</taxon>
        <taxon>Solanoideae</taxon>
        <taxon>Datureae</taxon>
        <taxon>Datura</taxon>
    </lineage>
</organism>
<gene>
    <name evidence="1" type="ORF">HAX54_022830</name>
</gene>